<evidence type="ECO:0000313" key="2">
    <source>
        <dbReference type="EMBL" id="GAA3711298.1"/>
    </source>
</evidence>
<sequence length="79" mass="8378">MRFLTVTGPAGIHGWAGESSGEQPPTPTAGLRSCPRRTLGTEMSKNVLDAFGSHHQADPRLHVTQGSGQPPQKLHPSDP</sequence>
<evidence type="ECO:0000313" key="3">
    <source>
        <dbReference type="Proteomes" id="UP001499884"/>
    </source>
</evidence>
<gene>
    <name evidence="2" type="ORF">GCM10023082_06390</name>
</gene>
<proteinExistence type="predicted"/>
<evidence type="ECO:0000256" key="1">
    <source>
        <dbReference type="SAM" id="MobiDB-lite"/>
    </source>
</evidence>
<organism evidence="2 3">
    <name type="scientific">Streptomyces tremellae</name>
    <dbReference type="NCBI Taxonomy" id="1124239"/>
    <lineage>
        <taxon>Bacteria</taxon>
        <taxon>Bacillati</taxon>
        <taxon>Actinomycetota</taxon>
        <taxon>Actinomycetes</taxon>
        <taxon>Kitasatosporales</taxon>
        <taxon>Streptomycetaceae</taxon>
        <taxon>Streptomyces</taxon>
    </lineage>
</organism>
<accession>A0ABP7DYT5</accession>
<name>A0ABP7DYT5_9ACTN</name>
<protein>
    <submittedName>
        <fullName evidence="2">Uncharacterized protein</fullName>
    </submittedName>
</protein>
<reference evidence="3" key="1">
    <citation type="journal article" date="2019" name="Int. J. Syst. Evol. Microbiol.">
        <title>The Global Catalogue of Microorganisms (GCM) 10K type strain sequencing project: providing services to taxonomists for standard genome sequencing and annotation.</title>
        <authorList>
            <consortium name="The Broad Institute Genomics Platform"/>
            <consortium name="The Broad Institute Genome Sequencing Center for Infectious Disease"/>
            <person name="Wu L."/>
            <person name="Ma J."/>
        </authorList>
    </citation>
    <scope>NUCLEOTIDE SEQUENCE [LARGE SCALE GENOMIC DNA]</scope>
    <source>
        <strain evidence="3">JCM 30846</strain>
    </source>
</reference>
<comment type="caution">
    <text evidence="2">The sequence shown here is derived from an EMBL/GenBank/DDBJ whole genome shotgun (WGS) entry which is preliminary data.</text>
</comment>
<dbReference type="EMBL" id="BAABEP010000002">
    <property type="protein sequence ID" value="GAA3711298.1"/>
    <property type="molecule type" value="Genomic_DNA"/>
</dbReference>
<keyword evidence="3" id="KW-1185">Reference proteome</keyword>
<dbReference type="Proteomes" id="UP001499884">
    <property type="component" value="Unassembled WGS sequence"/>
</dbReference>
<feature type="region of interest" description="Disordered" evidence="1">
    <location>
        <begin position="1"/>
        <end position="79"/>
    </location>
</feature>